<feature type="compositionally biased region" description="Polar residues" evidence="8">
    <location>
        <begin position="764"/>
        <end position="798"/>
    </location>
</feature>
<evidence type="ECO:0000256" key="4">
    <source>
        <dbReference type="ARBA" id="ARBA00022750"/>
    </source>
</evidence>
<keyword evidence="6" id="KW-0865">Zymogen</keyword>
<dbReference type="PANTHER" id="PTHR47965:SF12">
    <property type="entry name" value="ASPARTIC PROTEINASE 3-RELATED"/>
    <property type="match status" value="1"/>
</dbReference>
<dbReference type="SUPFAM" id="SSF50630">
    <property type="entry name" value="Acid proteases"/>
    <property type="match status" value="1"/>
</dbReference>
<dbReference type="EMBL" id="SPLM01000074">
    <property type="protein sequence ID" value="TMW61957.1"/>
    <property type="molecule type" value="Genomic_DNA"/>
</dbReference>
<dbReference type="GO" id="GO:0004190">
    <property type="term" value="F:aspartic-type endopeptidase activity"/>
    <property type="evidence" value="ECO:0007669"/>
    <property type="project" value="UniProtKB-KW"/>
</dbReference>
<keyword evidence="9" id="KW-0812">Transmembrane</keyword>
<dbReference type="GO" id="GO:0006508">
    <property type="term" value="P:proteolysis"/>
    <property type="evidence" value="ECO:0007669"/>
    <property type="project" value="UniProtKB-KW"/>
</dbReference>
<evidence type="ECO:0000256" key="9">
    <source>
        <dbReference type="SAM" id="Phobius"/>
    </source>
</evidence>
<name>A0A8K1CEQ7_PYTOL</name>
<evidence type="ECO:0000256" key="5">
    <source>
        <dbReference type="ARBA" id="ARBA00022801"/>
    </source>
</evidence>
<dbReference type="PROSITE" id="PS00141">
    <property type="entry name" value="ASP_PROTEASE"/>
    <property type="match status" value="2"/>
</dbReference>
<accession>A0A8K1CEQ7</accession>
<keyword evidence="9" id="KW-1133">Transmembrane helix</keyword>
<feature type="transmembrane region" description="Helical" evidence="9">
    <location>
        <begin position="162"/>
        <end position="181"/>
    </location>
</feature>
<evidence type="ECO:0000256" key="7">
    <source>
        <dbReference type="RuleBase" id="RU000454"/>
    </source>
</evidence>
<evidence type="ECO:0000313" key="11">
    <source>
        <dbReference type="EMBL" id="TMW61957.1"/>
    </source>
</evidence>
<comment type="caution">
    <text evidence="11">The sequence shown here is derived from an EMBL/GenBank/DDBJ whole genome shotgun (WGS) entry which is preliminary data.</text>
</comment>
<keyword evidence="3" id="KW-0732">Signal</keyword>
<dbReference type="InterPro" id="IPR033121">
    <property type="entry name" value="PEPTIDASE_A1"/>
</dbReference>
<dbReference type="InterPro" id="IPR001969">
    <property type="entry name" value="Aspartic_peptidase_AS"/>
</dbReference>
<evidence type="ECO:0000256" key="3">
    <source>
        <dbReference type="ARBA" id="ARBA00022729"/>
    </source>
</evidence>
<keyword evidence="2 7" id="KW-0645">Protease</keyword>
<dbReference type="InterPro" id="IPR001461">
    <property type="entry name" value="Aspartic_peptidase_A1"/>
</dbReference>
<evidence type="ECO:0000259" key="10">
    <source>
        <dbReference type="PROSITE" id="PS51767"/>
    </source>
</evidence>
<dbReference type="OrthoDB" id="2747330at2759"/>
<feature type="transmembrane region" description="Helical" evidence="9">
    <location>
        <begin position="56"/>
        <end position="78"/>
    </location>
</feature>
<evidence type="ECO:0000256" key="8">
    <source>
        <dbReference type="SAM" id="MobiDB-lite"/>
    </source>
</evidence>
<dbReference type="Gene3D" id="2.40.70.10">
    <property type="entry name" value="Acid Proteases"/>
    <property type="match status" value="2"/>
</dbReference>
<dbReference type="PANTHER" id="PTHR47965">
    <property type="entry name" value="ASPARTYL PROTEASE-RELATED"/>
    <property type="match status" value="1"/>
</dbReference>
<feature type="domain" description="Peptidase A1" evidence="10">
    <location>
        <begin position="265"/>
        <end position="628"/>
    </location>
</feature>
<keyword evidence="12" id="KW-1185">Reference proteome</keyword>
<keyword evidence="9" id="KW-0472">Membrane</keyword>
<protein>
    <recommendedName>
        <fullName evidence="10">Peptidase A1 domain-containing protein</fullName>
    </recommendedName>
</protein>
<evidence type="ECO:0000256" key="1">
    <source>
        <dbReference type="ARBA" id="ARBA00007447"/>
    </source>
</evidence>
<feature type="compositionally biased region" description="Polar residues" evidence="8">
    <location>
        <begin position="731"/>
        <end position="746"/>
    </location>
</feature>
<feature type="transmembrane region" description="Helical" evidence="9">
    <location>
        <begin position="84"/>
        <end position="105"/>
    </location>
</feature>
<dbReference type="PRINTS" id="PR00792">
    <property type="entry name" value="PEPSIN"/>
</dbReference>
<keyword evidence="5 7" id="KW-0378">Hydrolase</keyword>
<dbReference type="Proteomes" id="UP000794436">
    <property type="component" value="Unassembled WGS sequence"/>
</dbReference>
<feature type="transmembrane region" description="Helical" evidence="9">
    <location>
        <begin position="682"/>
        <end position="708"/>
    </location>
</feature>
<feature type="transmembrane region" description="Helical" evidence="9">
    <location>
        <begin position="117"/>
        <end position="136"/>
    </location>
</feature>
<dbReference type="InterPro" id="IPR021109">
    <property type="entry name" value="Peptidase_aspartic_dom_sf"/>
</dbReference>
<reference evidence="11" key="1">
    <citation type="submission" date="2019-03" db="EMBL/GenBank/DDBJ databases">
        <title>Long read genome sequence of the mycoparasitic Pythium oligandrum ATCC 38472 isolated from sugarbeet rhizosphere.</title>
        <authorList>
            <person name="Gaulin E."/>
        </authorList>
    </citation>
    <scope>NUCLEOTIDE SEQUENCE</scope>
    <source>
        <strain evidence="11">ATCC 38472_TT</strain>
    </source>
</reference>
<organism evidence="11 12">
    <name type="scientific">Pythium oligandrum</name>
    <name type="common">Mycoparasitic fungus</name>
    <dbReference type="NCBI Taxonomy" id="41045"/>
    <lineage>
        <taxon>Eukaryota</taxon>
        <taxon>Sar</taxon>
        <taxon>Stramenopiles</taxon>
        <taxon>Oomycota</taxon>
        <taxon>Peronosporomycetes</taxon>
        <taxon>Pythiales</taxon>
        <taxon>Pythiaceae</taxon>
        <taxon>Pythium</taxon>
    </lineage>
</organism>
<evidence type="ECO:0000256" key="6">
    <source>
        <dbReference type="ARBA" id="ARBA00023145"/>
    </source>
</evidence>
<proteinExistence type="inferred from homology"/>
<feature type="region of interest" description="Disordered" evidence="8">
    <location>
        <begin position="722"/>
        <end position="798"/>
    </location>
</feature>
<evidence type="ECO:0000256" key="2">
    <source>
        <dbReference type="ARBA" id="ARBA00022670"/>
    </source>
</evidence>
<dbReference type="Pfam" id="PF00026">
    <property type="entry name" value="Asp"/>
    <property type="match status" value="1"/>
</dbReference>
<gene>
    <name evidence="11" type="ORF">Poli38472_009450</name>
</gene>
<comment type="similarity">
    <text evidence="1 7">Belongs to the peptidase A1 family.</text>
</comment>
<dbReference type="PROSITE" id="PS51767">
    <property type="entry name" value="PEPTIDASE_A1"/>
    <property type="match status" value="1"/>
</dbReference>
<evidence type="ECO:0000313" key="12">
    <source>
        <dbReference type="Proteomes" id="UP000794436"/>
    </source>
</evidence>
<keyword evidence="4 7" id="KW-0064">Aspartyl protease</keyword>
<dbReference type="AlphaFoldDB" id="A0A8K1CEQ7"/>
<sequence length="798" mass="87384">MHQSVEVELEDDEDAVAWSQSDLSRRQSLAAELASSREDEVLALHDTKSRHYVDNLCSLVTGNMAIICWVLGGVYISRPCTKPLSAFLIVLGFLAPFAACLPIVVRQWVYLHLRLKNIVTIAILAMSALYAVWLMLGQRWAFESSSKNCDADLSTATNCVVFILYLTAVVYAAKVIWYLALRARYSYKELIASCFRDPFPNTLQMSDDDFTRLEAEVSVSNDETHHPRGVRRPLALLALTIGAWSEASSAVVQQKLYGLPTGLAYYVQVAVGEPVYPSNSSQNTFNLLVDTGSANTAIVTADCCSSTNTALYSCSASSTCADQSQDISVSYITGSWSGNFVKDTFSSSELGVISSFPFAEIEQESNFIASGYDGIIGLGFPSIASPQSNPPTPYFETIQSAKSLPNVFSLLMCGALQSLMAENVDIDDALYAGELLLGGTEGKTGETYYKDELVYTPLVQERWFNVIVTNLAVGSSRLDVDCQDINSPRAIIDSGTSNIAFPSDVYTAVVDELKSQVQKVFPEMDSSFFSDETPCCSTVCNPTDSNSSLLSLPGLSISLALDDHSDQQITVTIPPEYIWRPILLTTTFGVRACRVFGISEGDITLLGDVFMDGLFTVHDRDSLRIGLGVAKSCPNKISSTKTVRVESLGSSHSFCDCVSSSDRKKSLLASFLPFSGKPCYFWLWWMYLVVASAMIILLSIGVFIWIAWKRRRLLRELEQIRNDQRQRQRQLSTGVNSDAPTPQFNFTGGAGTPPGGPSRDLPRPSTNPHSKSTSRSPRPTMASSADLESSRQITIHTP</sequence>